<dbReference type="PANTHER" id="PTHR19446">
    <property type="entry name" value="REVERSE TRANSCRIPTASES"/>
    <property type="match status" value="1"/>
</dbReference>
<feature type="non-terminal residue" evidence="2">
    <location>
        <position position="1"/>
    </location>
</feature>
<comment type="caution">
    <text evidence="2">The sequence shown here is derived from an EMBL/GenBank/DDBJ whole genome shotgun (WGS) entry which is preliminary data.</text>
</comment>
<evidence type="ECO:0000313" key="2">
    <source>
        <dbReference type="EMBL" id="GKT37551.1"/>
    </source>
</evidence>
<protein>
    <submittedName>
        <fullName evidence="2">Retrovirus-related Pol polyprotein from type-2 retrotransposable element R2DM</fullName>
    </submittedName>
</protein>
<accession>A0ABQ5KZN7</accession>
<dbReference type="EMBL" id="BQXS01004793">
    <property type="protein sequence ID" value="GKT37551.1"/>
    <property type="molecule type" value="Genomic_DNA"/>
</dbReference>
<proteinExistence type="predicted"/>
<organism evidence="2 3">
    <name type="scientific">Aduncisulcus paluster</name>
    <dbReference type="NCBI Taxonomy" id="2918883"/>
    <lineage>
        <taxon>Eukaryota</taxon>
        <taxon>Metamonada</taxon>
        <taxon>Carpediemonas-like organisms</taxon>
        <taxon>Aduncisulcus</taxon>
    </lineage>
</organism>
<dbReference type="SUPFAM" id="SSF56672">
    <property type="entry name" value="DNA/RNA polymerases"/>
    <property type="match status" value="1"/>
</dbReference>
<feature type="domain" description="Reverse transcriptase" evidence="1">
    <location>
        <begin position="51"/>
        <end position="170"/>
    </location>
</feature>
<evidence type="ECO:0000313" key="3">
    <source>
        <dbReference type="Proteomes" id="UP001057375"/>
    </source>
</evidence>
<evidence type="ECO:0000259" key="1">
    <source>
        <dbReference type="PROSITE" id="PS50878"/>
    </source>
</evidence>
<dbReference type="InterPro" id="IPR043502">
    <property type="entry name" value="DNA/RNA_pol_sf"/>
</dbReference>
<dbReference type="InterPro" id="IPR000477">
    <property type="entry name" value="RT_dom"/>
</dbReference>
<feature type="non-terminal residue" evidence="2">
    <location>
        <position position="170"/>
    </location>
</feature>
<keyword evidence="3" id="KW-1185">Reference proteome</keyword>
<sequence length="170" mass="19352">EEEKFIFPKFTLQDIKNSQKAISGTAAGPDGITPRTLAKIPPELWRLLFNSMIQYKLTPRSFQHAKLTLIDKDAEKESPRDITCKQRWRPICVSDTVQRLVFRPIVEKFVQFAMAKHLIGGYQRGFLPGIDGCVLNIIETREWLAENRSRCAAAIDIADAYGSVPHEPLR</sequence>
<dbReference type="PROSITE" id="PS50878">
    <property type="entry name" value="RT_POL"/>
    <property type="match status" value="1"/>
</dbReference>
<reference evidence="2" key="1">
    <citation type="submission" date="2022-03" db="EMBL/GenBank/DDBJ databases">
        <title>Draft genome sequence of Aduncisulcus paluster, a free-living microaerophilic Fornicata.</title>
        <authorList>
            <person name="Yuyama I."/>
            <person name="Kume K."/>
            <person name="Tamura T."/>
            <person name="Inagaki Y."/>
            <person name="Hashimoto T."/>
        </authorList>
    </citation>
    <scope>NUCLEOTIDE SEQUENCE</scope>
    <source>
        <strain evidence="2">NY0171</strain>
    </source>
</reference>
<name>A0ABQ5KZN7_9EUKA</name>
<gene>
    <name evidence="2" type="ORF">ADUPG1_003489</name>
</gene>
<dbReference type="Proteomes" id="UP001057375">
    <property type="component" value="Unassembled WGS sequence"/>
</dbReference>